<dbReference type="InterPro" id="IPR002792">
    <property type="entry name" value="TRAM_dom"/>
</dbReference>
<dbReference type="PANTHER" id="PTHR11061:SF30">
    <property type="entry name" value="TRNA (URACIL(54)-C(5))-METHYLTRANSFERASE"/>
    <property type="match status" value="1"/>
</dbReference>
<dbReference type="Gene3D" id="2.40.50.1070">
    <property type="match status" value="1"/>
</dbReference>
<keyword evidence="9" id="KW-1185">Reference proteome</keyword>
<dbReference type="GO" id="GO:0070041">
    <property type="term" value="F:rRNA (uridine-C5-)-methyltransferase activity"/>
    <property type="evidence" value="ECO:0007669"/>
    <property type="project" value="TreeGrafter"/>
</dbReference>
<protein>
    <recommendedName>
        <fullName evidence="7">TRAM domain-containing protein</fullName>
    </recommendedName>
</protein>
<dbReference type="AlphaFoldDB" id="A0A6V8N7N7"/>
<feature type="active site" evidence="5">
    <location>
        <position position="590"/>
    </location>
</feature>
<dbReference type="FunFam" id="2.40.50.1070:FF:000003">
    <property type="entry name" value="23S rRNA (Uracil-5-)-methyltransferase RumA"/>
    <property type="match status" value="1"/>
</dbReference>
<keyword evidence="3 4" id="KW-0949">S-adenosyl-L-methionine</keyword>
<feature type="region of interest" description="Disordered" evidence="6">
    <location>
        <begin position="1"/>
        <end position="179"/>
    </location>
</feature>
<keyword evidence="2 4" id="KW-0808">Transferase</keyword>
<evidence type="ECO:0000256" key="3">
    <source>
        <dbReference type="ARBA" id="ARBA00022691"/>
    </source>
</evidence>
<dbReference type="InterPro" id="IPR030391">
    <property type="entry name" value="MeTrfase_TrmA_CS"/>
</dbReference>
<dbReference type="Pfam" id="PF05958">
    <property type="entry name" value="tRNA_U5-meth_tr"/>
    <property type="match status" value="1"/>
</dbReference>
<dbReference type="PANTHER" id="PTHR11061">
    <property type="entry name" value="RNA M5U METHYLTRANSFERASE"/>
    <property type="match status" value="1"/>
</dbReference>
<feature type="active site" description="Nucleophile" evidence="4">
    <location>
        <position position="590"/>
    </location>
</feature>
<dbReference type="PROSITE" id="PS50926">
    <property type="entry name" value="TRAM"/>
    <property type="match status" value="1"/>
</dbReference>
<feature type="compositionally biased region" description="Low complexity" evidence="6">
    <location>
        <begin position="58"/>
        <end position="74"/>
    </location>
</feature>
<keyword evidence="1 4" id="KW-0489">Methyltransferase</keyword>
<dbReference type="CDD" id="cd02440">
    <property type="entry name" value="AdoMet_MTases"/>
    <property type="match status" value="1"/>
</dbReference>
<accession>A0A6V8N7N7</accession>
<organism evidence="8 9">
    <name type="scientific">Geomonas limicola</name>
    <dbReference type="NCBI Taxonomy" id="2740186"/>
    <lineage>
        <taxon>Bacteria</taxon>
        <taxon>Pseudomonadati</taxon>
        <taxon>Thermodesulfobacteriota</taxon>
        <taxon>Desulfuromonadia</taxon>
        <taxon>Geobacterales</taxon>
        <taxon>Geobacteraceae</taxon>
        <taxon>Geomonas</taxon>
    </lineage>
</organism>
<dbReference type="Gene3D" id="3.40.50.150">
    <property type="entry name" value="Vaccinia Virus protein VP39"/>
    <property type="match status" value="1"/>
</dbReference>
<dbReference type="InterPro" id="IPR010280">
    <property type="entry name" value="U5_MeTrfase_fam"/>
</dbReference>
<evidence type="ECO:0000259" key="7">
    <source>
        <dbReference type="PROSITE" id="PS50926"/>
    </source>
</evidence>
<dbReference type="InterPro" id="IPR012340">
    <property type="entry name" value="NA-bd_OB-fold"/>
</dbReference>
<gene>
    <name evidence="8" type="ORF">GMLC_14160</name>
</gene>
<dbReference type="PROSITE" id="PS01231">
    <property type="entry name" value="TRMA_2"/>
    <property type="match status" value="1"/>
</dbReference>
<evidence type="ECO:0000256" key="1">
    <source>
        <dbReference type="ARBA" id="ARBA00022603"/>
    </source>
</evidence>
<dbReference type="EMBL" id="BLXZ01000003">
    <property type="protein sequence ID" value="GFO67837.1"/>
    <property type="molecule type" value="Genomic_DNA"/>
</dbReference>
<dbReference type="SUPFAM" id="SSF50249">
    <property type="entry name" value="Nucleic acid-binding proteins"/>
    <property type="match status" value="1"/>
</dbReference>
<feature type="binding site" evidence="4">
    <location>
        <position position="495"/>
    </location>
    <ligand>
        <name>S-adenosyl-L-methionine</name>
        <dbReference type="ChEBI" id="CHEBI:59789"/>
    </ligand>
</feature>
<comment type="caution">
    <text evidence="8">The sequence shown here is derived from an EMBL/GenBank/DDBJ whole genome shotgun (WGS) entry which is preliminary data.</text>
</comment>
<dbReference type="InterPro" id="IPR030390">
    <property type="entry name" value="MeTrfase_TrmA_AS"/>
</dbReference>
<dbReference type="PROSITE" id="PS51687">
    <property type="entry name" value="SAM_MT_RNA_M5U"/>
    <property type="match status" value="1"/>
</dbReference>
<dbReference type="Gene3D" id="2.40.50.140">
    <property type="entry name" value="Nucleic acid-binding proteins"/>
    <property type="match status" value="1"/>
</dbReference>
<evidence type="ECO:0000256" key="6">
    <source>
        <dbReference type="SAM" id="MobiDB-lite"/>
    </source>
</evidence>
<dbReference type="Proteomes" id="UP000587586">
    <property type="component" value="Unassembled WGS sequence"/>
</dbReference>
<feature type="compositionally biased region" description="Polar residues" evidence="6">
    <location>
        <begin position="122"/>
        <end position="135"/>
    </location>
</feature>
<evidence type="ECO:0000256" key="4">
    <source>
        <dbReference type="PROSITE-ProRule" id="PRU01024"/>
    </source>
</evidence>
<comment type="similarity">
    <text evidence="4">Belongs to the class I-like SAM-binding methyltransferase superfamily. RNA M5U methyltransferase family.</text>
</comment>
<reference evidence="9" key="1">
    <citation type="submission" date="2020-06" db="EMBL/GenBank/DDBJ databases">
        <title>Draft genomic sequecing of Geomonas sp. Red745.</title>
        <authorList>
            <person name="Itoh H."/>
            <person name="Xu Z.X."/>
            <person name="Ushijima N."/>
            <person name="Masuda Y."/>
            <person name="Shiratori Y."/>
            <person name="Senoo K."/>
        </authorList>
    </citation>
    <scope>NUCLEOTIDE SEQUENCE [LARGE SCALE GENOMIC DNA]</scope>
    <source>
        <strain evidence="9">Red745</strain>
    </source>
</reference>
<proteinExistence type="inferred from homology"/>
<dbReference type="PROSITE" id="PS01230">
    <property type="entry name" value="TRMA_1"/>
    <property type="match status" value="1"/>
</dbReference>
<feature type="binding site" evidence="4">
    <location>
        <position position="466"/>
    </location>
    <ligand>
        <name>S-adenosyl-L-methionine</name>
        <dbReference type="ChEBI" id="CHEBI:59789"/>
    </ligand>
</feature>
<sequence length="633" mass="69073">MKNKSISSKVDPAQRPRKRKDAEFKPFWQSDEPKQSPVKAKSEKARPSAPQAPAKGKPAVPASDAAPAARSAASTERVPKRDASQRPAKNGPKPTRPERTARPAAPADAGRETTFKKAATPHTATPQGEARQQGSKAPARSSAPEQKQGRPKRNDSPSHFIEPAPQHGLHKPRHPHGAEQLGKLHSGKIIEVSIASTSNDGFGVAQYEGSRVLVAGGIPGEQLLVKITYVGRRESFGNIMRCVKSSPERETAPACQMGKCCDSCGLMQLRYPAQLSWKKDLVTRELRAYQSLAEVKIHDTIGSPKELNYRNSAKLVVAGKHSDPVIGIYRRNTHDVLEIADCPLHHPLINKVVKVVKAGIKKGKVPIYNPKSEMGLLRYLVVRVAEPSDKVMVVFVTSEQGYNEMHHLAKHVQQAIPEVVVVAQNINNSTGNVIFGQKERFITKAQTLYAKLGNKTFSLSPHSFFQVNSGAAQIIYEKVREFAKLTGTERVLDVYCGIGGISLFLADKADEVVGIEFVDSAVADAMQNAALNGIDNCDFEAGDAAKIIEEIGHEGGAHLIVLNPPRKGCEEKVLKSVAGIKPQRIIYVSCSPETLARDLDILSRLGYRTLEVQPVDMFPQTVHVEDVALLERI</sequence>
<dbReference type="NCBIfam" id="TIGR00479">
    <property type="entry name" value="rumA"/>
    <property type="match status" value="1"/>
</dbReference>
<feature type="domain" description="TRAM" evidence="7">
    <location>
        <begin position="183"/>
        <end position="241"/>
    </location>
</feature>
<evidence type="ECO:0000313" key="9">
    <source>
        <dbReference type="Proteomes" id="UP000587586"/>
    </source>
</evidence>
<dbReference type="InterPro" id="IPR029063">
    <property type="entry name" value="SAM-dependent_MTases_sf"/>
</dbReference>
<feature type="binding site" evidence="4">
    <location>
        <position position="516"/>
    </location>
    <ligand>
        <name>S-adenosyl-L-methionine</name>
        <dbReference type="ChEBI" id="CHEBI:59789"/>
    </ligand>
</feature>
<dbReference type="FunFam" id="3.40.50.150:FF:000009">
    <property type="entry name" value="23S rRNA (Uracil(1939)-C(5))-methyltransferase RlmD"/>
    <property type="match status" value="1"/>
</dbReference>
<evidence type="ECO:0000256" key="2">
    <source>
        <dbReference type="ARBA" id="ARBA00022679"/>
    </source>
</evidence>
<evidence type="ECO:0000313" key="8">
    <source>
        <dbReference type="EMBL" id="GFO67837.1"/>
    </source>
</evidence>
<evidence type="ECO:0000256" key="5">
    <source>
        <dbReference type="PROSITE-ProRule" id="PRU10015"/>
    </source>
</evidence>
<dbReference type="SUPFAM" id="SSF53335">
    <property type="entry name" value="S-adenosyl-L-methionine-dependent methyltransferases"/>
    <property type="match status" value="1"/>
</dbReference>
<name>A0A6V8N7N7_9BACT</name>
<feature type="binding site" evidence="4">
    <location>
        <position position="563"/>
    </location>
    <ligand>
        <name>S-adenosyl-L-methionine</name>
        <dbReference type="ChEBI" id="CHEBI:59789"/>
    </ligand>
</feature>
<dbReference type="GO" id="GO:0070475">
    <property type="term" value="P:rRNA base methylation"/>
    <property type="evidence" value="ECO:0007669"/>
    <property type="project" value="TreeGrafter"/>
</dbReference>